<dbReference type="Proteomes" id="UP001341444">
    <property type="component" value="Unassembled WGS sequence"/>
</dbReference>
<proteinExistence type="predicted"/>
<feature type="domain" description="Potassium channel" evidence="2">
    <location>
        <begin position="75"/>
        <end position="125"/>
    </location>
</feature>
<keyword evidence="4" id="KW-1185">Reference proteome</keyword>
<keyword evidence="1" id="KW-0472">Membrane</keyword>
<dbReference type="Gene3D" id="1.10.287.70">
    <property type="match status" value="1"/>
</dbReference>
<reference evidence="3 4" key="1">
    <citation type="submission" date="2023-03" db="EMBL/GenBank/DDBJ databases">
        <title>Bacillus Genome Sequencing.</title>
        <authorList>
            <person name="Dunlap C."/>
        </authorList>
    </citation>
    <scope>NUCLEOTIDE SEQUENCE [LARGE SCALE GENOMIC DNA]</scope>
    <source>
        <strain evidence="3 4">B-23453</strain>
    </source>
</reference>
<accession>A0ABU6MJW3</accession>
<evidence type="ECO:0000313" key="3">
    <source>
        <dbReference type="EMBL" id="MED1204961.1"/>
    </source>
</evidence>
<comment type="caution">
    <text evidence="3">The sequence shown here is derived from an EMBL/GenBank/DDBJ whole genome shotgun (WGS) entry which is preliminary data.</text>
</comment>
<dbReference type="InterPro" id="IPR013099">
    <property type="entry name" value="K_chnl_dom"/>
</dbReference>
<evidence type="ECO:0000259" key="2">
    <source>
        <dbReference type="Pfam" id="PF07885"/>
    </source>
</evidence>
<keyword evidence="3" id="KW-0406">Ion transport</keyword>
<gene>
    <name evidence="3" type="ORF">P4T90_18095</name>
</gene>
<evidence type="ECO:0000313" key="4">
    <source>
        <dbReference type="Proteomes" id="UP001341444"/>
    </source>
</evidence>
<dbReference type="Pfam" id="PF07885">
    <property type="entry name" value="Ion_trans_2"/>
    <property type="match status" value="1"/>
</dbReference>
<sequence>MVYGLMLCVILCIAMSIRTLFMPAKLRYKLFSFENFLFLAFTYSIIMMGFGLLYMLCEVKGMPIITEHNAPLEGNFPSKFGTCLYLSAMTLFSVGFGDIIPHGFGRFLVVLEALLGYTLPAAFVVKSMFGYEESPVSKKQ</sequence>
<feature type="transmembrane region" description="Helical" evidence="1">
    <location>
        <begin position="36"/>
        <end position="56"/>
    </location>
</feature>
<dbReference type="RefSeq" id="WP_066266257.1">
    <property type="nucleotide sequence ID" value="NZ_JARMAB010000028.1"/>
</dbReference>
<keyword evidence="3" id="KW-0407">Ion channel</keyword>
<keyword evidence="3" id="KW-0813">Transport</keyword>
<keyword evidence="1" id="KW-1133">Transmembrane helix</keyword>
<keyword evidence="1" id="KW-0812">Transmembrane</keyword>
<dbReference type="GO" id="GO:0034220">
    <property type="term" value="P:monoatomic ion transmembrane transport"/>
    <property type="evidence" value="ECO:0007669"/>
    <property type="project" value="UniProtKB-KW"/>
</dbReference>
<dbReference type="SUPFAM" id="SSF81324">
    <property type="entry name" value="Voltage-gated potassium channels"/>
    <property type="match status" value="1"/>
</dbReference>
<feature type="transmembrane region" description="Helical" evidence="1">
    <location>
        <begin position="108"/>
        <end position="129"/>
    </location>
</feature>
<name>A0ABU6MJW3_9BACI</name>
<dbReference type="EMBL" id="JARMAB010000028">
    <property type="protein sequence ID" value="MED1204961.1"/>
    <property type="molecule type" value="Genomic_DNA"/>
</dbReference>
<organism evidence="3 4">
    <name type="scientific">Heyndrickxia acidicola</name>
    <dbReference type="NCBI Taxonomy" id="209389"/>
    <lineage>
        <taxon>Bacteria</taxon>
        <taxon>Bacillati</taxon>
        <taxon>Bacillota</taxon>
        <taxon>Bacilli</taxon>
        <taxon>Bacillales</taxon>
        <taxon>Bacillaceae</taxon>
        <taxon>Heyndrickxia</taxon>
    </lineage>
</organism>
<feature type="transmembrane region" description="Helical" evidence="1">
    <location>
        <begin position="76"/>
        <end position="96"/>
    </location>
</feature>
<feature type="transmembrane region" description="Helical" evidence="1">
    <location>
        <begin position="6"/>
        <end position="24"/>
    </location>
</feature>
<protein>
    <submittedName>
        <fullName evidence="3">Potassium channel family protein</fullName>
    </submittedName>
</protein>
<evidence type="ECO:0000256" key="1">
    <source>
        <dbReference type="SAM" id="Phobius"/>
    </source>
</evidence>